<keyword evidence="16" id="KW-1185">Reference proteome</keyword>
<keyword evidence="10 13" id="KW-0503">Monooxygenase</keyword>
<keyword evidence="9 12" id="KW-0408">Iron</keyword>
<dbReference type="STRING" id="3750.A0A498JE27"/>
<dbReference type="GO" id="GO:0016709">
    <property type="term" value="F:oxidoreductase activity, acting on paired donors, with incorporation or reduction of molecular oxygen, NAD(P)H as one donor, and incorporation of one atom of oxygen"/>
    <property type="evidence" value="ECO:0007669"/>
    <property type="project" value="TreeGrafter"/>
</dbReference>
<comment type="similarity">
    <text evidence="3 13">Belongs to the cytochrome P450 family.</text>
</comment>
<protein>
    <recommendedName>
        <fullName evidence="17">Cytochrome P450</fullName>
    </recommendedName>
</protein>
<reference evidence="15 16" key="1">
    <citation type="submission" date="2018-10" db="EMBL/GenBank/DDBJ databases">
        <title>A high-quality apple genome assembly.</title>
        <authorList>
            <person name="Hu J."/>
        </authorList>
    </citation>
    <scope>NUCLEOTIDE SEQUENCE [LARGE SCALE GENOMIC DNA]</scope>
    <source>
        <strain evidence="16">cv. HFTH1</strain>
        <tissue evidence="15">Young leaf</tissue>
    </source>
</reference>
<dbReference type="InterPro" id="IPR002401">
    <property type="entry name" value="Cyt_P450_E_grp-I"/>
</dbReference>
<accession>A0A498JE27</accession>
<dbReference type="InterPro" id="IPR001128">
    <property type="entry name" value="Cyt_P450"/>
</dbReference>
<dbReference type="InterPro" id="IPR051103">
    <property type="entry name" value="Plant_metabolite_P450s"/>
</dbReference>
<dbReference type="PRINTS" id="PR00463">
    <property type="entry name" value="EP450I"/>
</dbReference>
<evidence type="ECO:0000256" key="8">
    <source>
        <dbReference type="ARBA" id="ARBA00023002"/>
    </source>
</evidence>
<keyword evidence="8 13" id="KW-0560">Oxidoreductase</keyword>
<dbReference type="PANTHER" id="PTHR24298:SF59">
    <property type="entry name" value="CYTOCHROME P450, FAMILY 705, SUBFAMILY A, POLYPEPTIDE 25-RELATED"/>
    <property type="match status" value="1"/>
</dbReference>
<dbReference type="InterPro" id="IPR036396">
    <property type="entry name" value="Cyt_P450_sf"/>
</dbReference>
<evidence type="ECO:0000256" key="4">
    <source>
        <dbReference type="ARBA" id="ARBA00022617"/>
    </source>
</evidence>
<gene>
    <name evidence="15" type="ORF">DVH24_016176</name>
</gene>
<proteinExistence type="inferred from homology"/>
<dbReference type="GO" id="GO:0005506">
    <property type="term" value="F:iron ion binding"/>
    <property type="evidence" value="ECO:0007669"/>
    <property type="project" value="InterPro"/>
</dbReference>
<dbReference type="SUPFAM" id="SSF48264">
    <property type="entry name" value="Cytochrome P450"/>
    <property type="match status" value="1"/>
</dbReference>
<evidence type="ECO:0000256" key="10">
    <source>
        <dbReference type="ARBA" id="ARBA00023033"/>
    </source>
</evidence>
<keyword evidence="5 14" id="KW-0812">Transmembrane</keyword>
<evidence type="ECO:0008006" key="17">
    <source>
        <dbReference type="Google" id="ProtNLM"/>
    </source>
</evidence>
<comment type="subcellular location">
    <subcellularLocation>
        <location evidence="2">Membrane</location>
        <topology evidence="2">Single-pass membrane protein</topology>
    </subcellularLocation>
</comment>
<dbReference type="FunFam" id="1.10.630.10:FF:000019">
    <property type="entry name" value="Cytochrome P450 family protein"/>
    <property type="match status" value="1"/>
</dbReference>
<organism evidence="15 16">
    <name type="scientific">Malus domestica</name>
    <name type="common">Apple</name>
    <name type="synonym">Pyrus malus</name>
    <dbReference type="NCBI Taxonomy" id="3750"/>
    <lineage>
        <taxon>Eukaryota</taxon>
        <taxon>Viridiplantae</taxon>
        <taxon>Streptophyta</taxon>
        <taxon>Embryophyta</taxon>
        <taxon>Tracheophyta</taxon>
        <taxon>Spermatophyta</taxon>
        <taxon>Magnoliopsida</taxon>
        <taxon>eudicotyledons</taxon>
        <taxon>Gunneridae</taxon>
        <taxon>Pentapetalae</taxon>
        <taxon>rosids</taxon>
        <taxon>fabids</taxon>
        <taxon>Rosales</taxon>
        <taxon>Rosaceae</taxon>
        <taxon>Amygdaloideae</taxon>
        <taxon>Maleae</taxon>
        <taxon>Malus</taxon>
    </lineage>
</organism>
<keyword evidence="6 12" id="KW-0479">Metal-binding</keyword>
<evidence type="ECO:0000256" key="11">
    <source>
        <dbReference type="ARBA" id="ARBA00023136"/>
    </source>
</evidence>
<dbReference type="PANTHER" id="PTHR24298">
    <property type="entry name" value="FLAVONOID 3'-MONOOXYGENASE-RELATED"/>
    <property type="match status" value="1"/>
</dbReference>
<dbReference type="CDD" id="cd20655">
    <property type="entry name" value="CYP93"/>
    <property type="match status" value="1"/>
</dbReference>
<dbReference type="GO" id="GO:0020037">
    <property type="term" value="F:heme binding"/>
    <property type="evidence" value="ECO:0007669"/>
    <property type="project" value="InterPro"/>
</dbReference>
<sequence length="532" mass="60254">MATTNDAQYYLLYFLICYLSTLLLRSLFNKYSPKSATQVRPPPSPPALPLIGHLHHLTTAHQAISFQNLSTKYGPLLHLRLGASRMLLVSSASVATDVFKTQDLSFADRPAFAFADELPYGNSGFFGAVYGDYWKFMKKLCMTELFAPRQLERSRNTRQVEIGKLCEKLVESAKKKEVVDLGSELMKLTNNSTCKMVMSTSCSENGDEAARIRKMMMRTLRLATKVSYGDVLGPLKRLGFWLYGKQLADVSWEFDELFEKMLKEHEKKGEREGWEREDLDLIDLLLKEYQDDKAELKITRTQIKAFLLDLFIGGTLSSTETMQWTMAELINHPQVFNKVRQEIKSEVGNARLVEETDITNLPYLQAVVKEALRMYPPSPVVIRKCRQDCKIKGFDIPQGVTVANNVYAIMRDPEIWDSPDEFRPERFLASSSEVHDSVEYDDQSHQHKEQNFNYVPFGGGRRRCPGSAVALLLVNTAVATMVQCFDWKVGGNENGDVANKVNMEIGPGISLPMAHTLELLPIIHFSPFASSM</sequence>
<evidence type="ECO:0000256" key="2">
    <source>
        <dbReference type="ARBA" id="ARBA00004167"/>
    </source>
</evidence>
<dbReference type="InterPro" id="IPR017972">
    <property type="entry name" value="Cyt_P450_CS"/>
</dbReference>
<feature type="transmembrane region" description="Helical" evidence="14">
    <location>
        <begin position="9"/>
        <end position="28"/>
    </location>
</feature>
<evidence type="ECO:0000256" key="12">
    <source>
        <dbReference type="PIRSR" id="PIRSR602401-1"/>
    </source>
</evidence>
<dbReference type="Proteomes" id="UP000290289">
    <property type="component" value="Chromosome 7"/>
</dbReference>
<evidence type="ECO:0000256" key="14">
    <source>
        <dbReference type="SAM" id="Phobius"/>
    </source>
</evidence>
<evidence type="ECO:0000313" key="15">
    <source>
        <dbReference type="EMBL" id="RXH94109.1"/>
    </source>
</evidence>
<dbReference type="AlphaFoldDB" id="A0A498JE27"/>
<evidence type="ECO:0000313" key="16">
    <source>
        <dbReference type="Proteomes" id="UP000290289"/>
    </source>
</evidence>
<dbReference type="GO" id="GO:0016020">
    <property type="term" value="C:membrane"/>
    <property type="evidence" value="ECO:0007669"/>
    <property type="project" value="UniProtKB-SubCell"/>
</dbReference>
<evidence type="ECO:0000256" key="3">
    <source>
        <dbReference type="ARBA" id="ARBA00010617"/>
    </source>
</evidence>
<dbReference type="EMBL" id="RDQH01000333">
    <property type="protein sequence ID" value="RXH94109.1"/>
    <property type="molecule type" value="Genomic_DNA"/>
</dbReference>
<keyword evidence="4 12" id="KW-0349">Heme</keyword>
<feature type="binding site" description="axial binding residue" evidence="12">
    <location>
        <position position="464"/>
    </location>
    <ligand>
        <name>heme</name>
        <dbReference type="ChEBI" id="CHEBI:30413"/>
    </ligand>
    <ligandPart>
        <name>Fe</name>
        <dbReference type="ChEBI" id="CHEBI:18248"/>
    </ligandPart>
</feature>
<dbReference type="PROSITE" id="PS00086">
    <property type="entry name" value="CYTOCHROME_P450"/>
    <property type="match status" value="1"/>
</dbReference>
<comment type="caution">
    <text evidence="15">The sequence shown here is derived from an EMBL/GenBank/DDBJ whole genome shotgun (WGS) entry which is preliminary data.</text>
</comment>
<evidence type="ECO:0000256" key="1">
    <source>
        <dbReference type="ARBA" id="ARBA00001971"/>
    </source>
</evidence>
<dbReference type="PRINTS" id="PR00385">
    <property type="entry name" value="P450"/>
</dbReference>
<evidence type="ECO:0000256" key="7">
    <source>
        <dbReference type="ARBA" id="ARBA00022989"/>
    </source>
</evidence>
<comment type="cofactor">
    <cofactor evidence="1 12">
        <name>heme</name>
        <dbReference type="ChEBI" id="CHEBI:30413"/>
    </cofactor>
</comment>
<dbReference type="Gene3D" id="1.10.630.10">
    <property type="entry name" value="Cytochrome P450"/>
    <property type="match status" value="1"/>
</dbReference>
<dbReference type="Pfam" id="PF00067">
    <property type="entry name" value="p450"/>
    <property type="match status" value="1"/>
</dbReference>
<evidence type="ECO:0000256" key="9">
    <source>
        <dbReference type="ARBA" id="ARBA00023004"/>
    </source>
</evidence>
<evidence type="ECO:0000256" key="13">
    <source>
        <dbReference type="RuleBase" id="RU000461"/>
    </source>
</evidence>
<evidence type="ECO:0000256" key="5">
    <source>
        <dbReference type="ARBA" id="ARBA00022692"/>
    </source>
</evidence>
<keyword evidence="7 14" id="KW-1133">Transmembrane helix</keyword>
<name>A0A498JE27_MALDO</name>
<evidence type="ECO:0000256" key="6">
    <source>
        <dbReference type="ARBA" id="ARBA00022723"/>
    </source>
</evidence>
<keyword evidence="11 14" id="KW-0472">Membrane</keyword>